<organism evidence="2 3">
    <name type="scientific">[Eubacterium] hominis</name>
    <dbReference type="NCBI Taxonomy" id="2764325"/>
    <lineage>
        <taxon>Bacteria</taxon>
        <taxon>Bacillati</taxon>
        <taxon>Bacillota</taxon>
        <taxon>Erysipelotrichia</taxon>
        <taxon>Erysipelotrichales</taxon>
        <taxon>Erysipelotrichaceae</taxon>
        <taxon>Amedibacillus</taxon>
    </lineage>
</organism>
<sequence length="113" mass="12247">MEKLTAMKNNMSKKTREKVAKAGLIVNTTAMMMVLNMTNVLAVNSNTDSIDQFIDFVCDWLMKIGGVVGLVGGVLFALGWQRDDAEGKSRGLMTLMAGFMLIAIAQAPDIFGL</sequence>
<dbReference type="RefSeq" id="WP_118654677.1">
    <property type="nucleotide sequence ID" value="NZ_CP060636.1"/>
</dbReference>
<feature type="transmembrane region" description="Helical" evidence="1">
    <location>
        <begin position="21"/>
        <end position="40"/>
    </location>
</feature>
<dbReference type="KEGG" id="ehn:H9Q80_03985"/>
<protein>
    <submittedName>
        <fullName evidence="2">DUF4134 domain-containing protein</fullName>
    </submittedName>
</protein>
<feature type="transmembrane region" description="Helical" evidence="1">
    <location>
        <begin position="60"/>
        <end position="80"/>
    </location>
</feature>
<accession>A0A7G9GQN8</accession>
<evidence type="ECO:0000313" key="2">
    <source>
        <dbReference type="EMBL" id="QNM13120.1"/>
    </source>
</evidence>
<reference evidence="2 3" key="1">
    <citation type="submission" date="2020-08" db="EMBL/GenBank/DDBJ databases">
        <authorList>
            <person name="Liu C."/>
            <person name="Sun Q."/>
        </authorList>
    </citation>
    <scope>NUCLEOTIDE SEQUENCE [LARGE SCALE GENOMIC DNA]</scope>
    <source>
        <strain evidence="2 3">NSJ-61</strain>
    </source>
</reference>
<evidence type="ECO:0000313" key="3">
    <source>
        <dbReference type="Proteomes" id="UP000515856"/>
    </source>
</evidence>
<dbReference type="Proteomes" id="UP000515856">
    <property type="component" value="Chromosome"/>
</dbReference>
<dbReference type="EMBL" id="CP060636">
    <property type="protein sequence ID" value="QNM13120.1"/>
    <property type="molecule type" value="Genomic_DNA"/>
</dbReference>
<keyword evidence="1" id="KW-0472">Membrane</keyword>
<keyword evidence="1" id="KW-1133">Transmembrane helix</keyword>
<proteinExistence type="predicted"/>
<keyword evidence="1" id="KW-0812">Transmembrane</keyword>
<keyword evidence="3" id="KW-1185">Reference proteome</keyword>
<dbReference type="AlphaFoldDB" id="A0A7G9GQN8"/>
<evidence type="ECO:0000256" key="1">
    <source>
        <dbReference type="SAM" id="Phobius"/>
    </source>
</evidence>
<name>A0A7G9GQN8_9FIRM</name>
<gene>
    <name evidence="2" type="ORF">H9Q80_03985</name>
</gene>
<feature type="transmembrane region" description="Helical" evidence="1">
    <location>
        <begin position="92"/>
        <end position="111"/>
    </location>
</feature>